<evidence type="ECO:0000313" key="2">
    <source>
        <dbReference type="EMBL" id="CRL09735.1"/>
    </source>
</evidence>
<evidence type="ECO:0000259" key="1">
    <source>
        <dbReference type="Pfam" id="PF01590"/>
    </source>
</evidence>
<dbReference type="Proteomes" id="UP000043764">
    <property type="component" value="Unassembled WGS sequence"/>
</dbReference>
<keyword evidence="3" id="KW-1185">Reference proteome</keyword>
<sequence length="343" mass="37897">MGPIVSKQDDTDPFPVPQPGSVFEDGFSSESELLSSTVGPEFLRAFVVTLKDAVDVDMVAISELRIMEEERIHVLAGQMDETDLADFEYDACVTPCFEVIKGANPVVVHGNAQSAYPKDDFFQEQGIRSYAGVPLLSQHGEIAGLVQLAWRHETTDAETQPILDVIADYSKRLASELENLHATRILAALARGSEEPGSTGIFRLIAQQMQQAFKARTVFVAECSPVSDQHFNILAYCNGGTLVSELEGQAVPYEGTPCEHLASAQEFRLQTGLADAFPMQPHFRAEGLDSYLGVRIDDHSGKAIGHFAIQHDHPISTRKFETDLLRIFTDRFGSELRRRKTDQ</sequence>
<reference evidence="2 3" key="1">
    <citation type="submission" date="2015-05" db="EMBL/GenBank/DDBJ databases">
        <authorList>
            <person name="Rodrigo-Torres Lidia"/>
            <person name="Arahal R.David."/>
        </authorList>
    </citation>
    <scope>NUCLEOTIDE SEQUENCE [LARGE SCALE GENOMIC DNA]</scope>
    <source>
        <strain evidence="2 3">CECT 7321</strain>
    </source>
</reference>
<evidence type="ECO:0000313" key="3">
    <source>
        <dbReference type="Proteomes" id="UP000043764"/>
    </source>
</evidence>
<accession>A0A0H5D8E3</accession>
<dbReference type="EMBL" id="CVRL01000005">
    <property type="protein sequence ID" value="CRL09735.1"/>
    <property type="molecule type" value="Genomic_DNA"/>
</dbReference>
<protein>
    <submittedName>
        <fullName evidence="2">GAF domain protein</fullName>
    </submittedName>
</protein>
<gene>
    <name evidence="2" type="ORF">NIT7321_00569</name>
</gene>
<organism evidence="2 3">
    <name type="scientific">Phaeobacter italicus</name>
    <dbReference type="NCBI Taxonomy" id="481446"/>
    <lineage>
        <taxon>Bacteria</taxon>
        <taxon>Pseudomonadati</taxon>
        <taxon>Pseudomonadota</taxon>
        <taxon>Alphaproteobacteria</taxon>
        <taxon>Rhodobacterales</taxon>
        <taxon>Roseobacteraceae</taxon>
        <taxon>Phaeobacter</taxon>
    </lineage>
</organism>
<proteinExistence type="predicted"/>
<dbReference type="AlphaFoldDB" id="A0A0H5D8E3"/>
<dbReference type="SUPFAM" id="SSF55781">
    <property type="entry name" value="GAF domain-like"/>
    <property type="match status" value="2"/>
</dbReference>
<name>A0A0H5D8E3_9RHOB</name>
<feature type="domain" description="GAF" evidence="1">
    <location>
        <begin position="41"/>
        <end position="167"/>
    </location>
</feature>
<dbReference type="Pfam" id="PF01590">
    <property type="entry name" value="GAF"/>
    <property type="match status" value="1"/>
</dbReference>
<dbReference type="STRING" id="481446.NIT7645_00218"/>
<dbReference type="InterPro" id="IPR003018">
    <property type="entry name" value="GAF"/>
</dbReference>
<dbReference type="InterPro" id="IPR029016">
    <property type="entry name" value="GAF-like_dom_sf"/>
</dbReference>
<dbReference type="Gene3D" id="3.30.450.40">
    <property type="match status" value="2"/>
</dbReference>